<evidence type="ECO:0000256" key="8">
    <source>
        <dbReference type="ARBA" id="ARBA00022777"/>
    </source>
</evidence>
<evidence type="ECO:0000256" key="7">
    <source>
        <dbReference type="ARBA" id="ARBA00022741"/>
    </source>
</evidence>
<dbReference type="CDD" id="cd17546">
    <property type="entry name" value="REC_hyHK_CKI1_RcsC-like"/>
    <property type="match status" value="1"/>
</dbReference>
<keyword evidence="5" id="KW-0808">Transferase</keyword>
<keyword evidence="20" id="KW-1185">Reference proteome</keyword>
<dbReference type="Pfam" id="PF00072">
    <property type="entry name" value="Response_reg"/>
    <property type="match status" value="1"/>
</dbReference>
<evidence type="ECO:0000256" key="11">
    <source>
        <dbReference type="ARBA" id="ARBA00023012"/>
    </source>
</evidence>
<dbReference type="InterPro" id="IPR004358">
    <property type="entry name" value="Sig_transdc_His_kin-like_C"/>
</dbReference>
<dbReference type="InterPro" id="IPR036097">
    <property type="entry name" value="HisK_dim/P_sf"/>
</dbReference>
<dbReference type="CDD" id="cd16922">
    <property type="entry name" value="HATPase_EvgS-ArcB-TorS-like"/>
    <property type="match status" value="1"/>
</dbReference>
<dbReference type="Gene3D" id="1.10.287.130">
    <property type="match status" value="1"/>
</dbReference>
<keyword evidence="6 16" id="KW-0812">Transmembrane</keyword>
<dbReference type="GO" id="GO:0009927">
    <property type="term" value="F:histidine phosphotransfer kinase activity"/>
    <property type="evidence" value="ECO:0007669"/>
    <property type="project" value="TreeGrafter"/>
</dbReference>
<evidence type="ECO:0000256" key="10">
    <source>
        <dbReference type="ARBA" id="ARBA00022989"/>
    </source>
</evidence>
<evidence type="ECO:0000256" key="13">
    <source>
        <dbReference type="PROSITE-ProRule" id="PRU00169"/>
    </source>
</evidence>
<dbReference type="GO" id="GO:0000155">
    <property type="term" value="F:phosphorelay sensor kinase activity"/>
    <property type="evidence" value="ECO:0007669"/>
    <property type="project" value="InterPro"/>
</dbReference>
<accession>A0A072PAK4</accession>
<evidence type="ECO:0000256" key="1">
    <source>
        <dbReference type="ARBA" id="ARBA00000085"/>
    </source>
</evidence>
<feature type="coiled-coil region" evidence="14">
    <location>
        <begin position="188"/>
        <end position="215"/>
    </location>
</feature>
<dbReference type="Gene3D" id="3.40.50.2300">
    <property type="match status" value="1"/>
</dbReference>
<evidence type="ECO:0000256" key="2">
    <source>
        <dbReference type="ARBA" id="ARBA00004370"/>
    </source>
</evidence>
<dbReference type="InterPro" id="IPR003594">
    <property type="entry name" value="HATPase_dom"/>
</dbReference>
<dbReference type="SUPFAM" id="SSF52172">
    <property type="entry name" value="CheY-like"/>
    <property type="match status" value="1"/>
</dbReference>
<dbReference type="OrthoDB" id="60033at2759"/>
<protein>
    <recommendedName>
        <fullName evidence="3">histidine kinase</fullName>
        <ecNumber evidence="3">2.7.13.3</ecNumber>
    </recommendedName>
</protein>
<keyword evidence="14" id="KW-0175">Coiled coil</keyword>
<dbReference type="CDD" id="cd00082">
    <property type="entry name" value="HisKA"/>
    <property type="match status" value="1"/>
</dbReference>
<evidence type="ECO:0000259" key="18">
    <source>
        <dbReference type="PROSITE" id="PS50110"/>
    </source>
</evidence>
<dbReference type="EC" id="2.7.13.3" evidence="3"/>
<keyword evidence="9" id="KW-0067">ATP-binding</keyword>
<feature type="region of interest" description="Disordered" evidence="15">
    <location>
        <begin position="629"/>
        <end position="664"/>
    </location>
</feature>
<dbReference type="VEuPathDB" id="FungiDB:A1O9_07854"/>
<dbReference type="Gene3D" id="6.10.340.10">
    <property type="match status" value="1"/>
</dbReference>
<reference evidence="19 20" key="1">
    <citation type="submission" date="2013-03" db="EMBL/GenBank/DDBJ databases">
        <title>The Genome Sequence of Exophiala aquamarina CBS 119918.</title>
        <authorList>
            <consortium name="The Broad Institute Genomics Platform"/>
            <person name="Cuomo C."/>
            <person name="de Hoog S."/>
            <person name="Gorbushina A."/>
            <person name="Walker B."/>
            <person name="Young S.K."/>
            <person name="Zeng Q."/>
            <person name="Gargeya S."/>
            <person name="Fitzgerald M."/>
            <person name="Haas B."/>
            <person name="Abouelleil A."/>
            <person name="Allen A.W."/>
            <person name="Alvarado L."/>
            <person name="Arachchi H.M."/>
            <person name="Berlin A.M."/>
            <person name="Chapman S.B."/>
            <person name="Gainer-Dewar J."/>
            <person name="Goldberg J."/>
            <person name="Griggs A."/>
            <person name="Gujja S."/>
            <person name="Hansen M."/>
            <person name="Howarth C."/>
            <person name="Imamovic A."/>
            <person name="Ireland A."/>
            <person name="Larimer J."/>
            <person name="McCowan C."/>
            <person name="Murphy C."/>
            <person name="Pearson M."/>
            <person name="Poon T.W."/>
            <person name="Priest M."/>
            <person name="Roberts A."/>
            <person name="Saif S."/>
            <person name="Shea T."/>
            <person name="Sisk P."/>
            <person name="Sykes S."/>
            <person name="Wortman J."/>
            <person name="Nusbaum C."/>
            <person name="Birren B."/>
        </authorList>
    </citation>
    <scope>NUCLEOTIDE SEQUENCE [LARGE SCALE GENOMIC DNA]</scope>
    <source>
        <strain evidence="19 20">CBS 119918</strain>
    </source>
</reference>
<dbReference type="GO" id="GO:0005886">
    <property type="term" value="C:plasma membrane"/>
    <property type="evidence" value="ECO:0007669"/>
    <property type="project" value="TreeGrafter"/>
</dbReference>
<evidence type="ECO:0000256" key="3">
    <source>
        <dbReference type="ARBA" id="ARBA00012438"/>
    </source>
</evidence>
<dbReference type="SUPFAM" id="SSF47384">
    <property type="entry name" value="Homodimeric domain of signal transducing histidine kinase"/>
    <property type="match status" value="1"/>
</dbReference>
<feature type="domain" description="Histidine kinase" evidence="17">
    <location>
        <begin position="229"/>
        <end position="534"/>
    </location>
</feature>
<dbReference type="InterPro" id="IPR005467">
    <property type="entry name" value="His_kinase_dom"/>
</dbReference>
<feature type="compositionally biased region" description="Basic and acidic residues" evidence="15">
    <location>
        <begin position="573"/>
        <end position="591"/>
    </location>
</feature>
<dbReference type="PROSITE" id="PS50110">
    <property type="entry name" value="RESPONSE_REGULATORY"/>
    <property type="match status" value="1"/>
</dbReference>
<proteinExistence type="predicted"/>
<dbReference type="InterPro" id="IPR011006">
    <property type="entry name" value="CheY-like_superfamily"/>
</dbReference>
<evidence type="ECO:0000256" key="4">
    <source>
        <dbReference type="ARBA" id="ARBA00022553"/>
    </source>
</evidence>
<dbReference type="FunFam" id="1.10.287.130:FF:000004">
    <property type="entry name" value="Ethylene receptor 1"/>
    <property type="match status" value="1"/>
</dbReference>
<keyword evidence="12 16" id="KW-0472">Membrane</keyword>
<dbReference type="PRINTS" id="PR00344">
    <property type="entry name" value="BCTRLSENSOR"/>
</dbReference>
<dbReference type="InterPro" id="IPR036890">
    <property type="entry name" value="HATPase_C_sf"/>
</dbReference>
<evidence type="ECO:0000256" key="14">
    <source>
        <dbReference type="SAM" id="Coils"/>
    </source>
</evidence>
<keyword evidence="11" id="KW-0902">Two-component regulatory system</keyword>
<feature type="modified residue" description="4-aspartylphosphate" evidence="13">
    <location>
        <position position="729"/>
    </location>
</feature>
<evidence type="ECO:0000256" key="9">
    <source>
        <dbReference type="ARBA" id="ARBA00022840"/>
    </source>
</evidence>
<evidence type="ECO:0000256" key="5">
    <source>
        <dbReference type="ARBA" id="ARBA00022679"/>
    </source>
</evidence>
<dbReference type="SMART" id="SM00388">
    <property type="entry name" value="HisKA"/>
    <property type="match status" value="1"/>
</dbReference>
<gene>
    <name evidence="19" type="ORF">A1O9_07854</name>
</gene>
<dbReference type="InterPro" id="IPR003661">
    <property type="entry name" value="HisK_dim/P_dom"/>
</dbReference>
<dbReference type="Pfam" id="PF02518">
    <property type="entry name" value="HATPase_c"/>
    <property type="match status" value="1"/>
</dbReference>
<comment type="subcellular location">
    <subcellularLocation>
        <location evidence="2">Membrane</location>
    </subcellularLocation>
</comment>
<feature type="domain" description="Response regulatory" evidence="18">
    <location>
        <begin position="667"/>
        <end position="785"/>
    </location>
</feature>
<evidence type="ECO:0000259" key="17">
    <source>
        <dbReference type="PROSITE" id="PS50109"/>
    </source>
</evidence>
<dbReference type="InterPro" id="IPR001789">
    <property type="entry name" value="Sig_transdc_resp-reg_receiver"/>
</dbReference>
<dbReference type="GeneID" id="25282767"/>
<keyword evidence="8" id="KW-0418">Kinase</keyword>
<evidence type="ECO:0000313" key="19">
    <source>
        <dbReference type="EMBL" id="KEF56273.1"/>
    </source>
</evidence>
<keyword evidence="10 16" id="KW-1133">Transmembrane helix</keyword>
<dbReference type="AlphaFoldDB" id="A0A072PAK4"/>
<dbReference type="PROSITE" id="PS50109">
    <property type="entry name" value="HIS_KIN"/>
    <property type="match status" value="1"/>
</dbReference>
<evidence type="ECO:0000256" key="6">
    <source>
        <dbReference type="ARBA" id="ARBA00022692"/>
    </source>
</evidence>
<dbReference type="STRING" id="1182545.A0A072PAK4"/>
<dbReference type="PANTHER" id="PTHR43047">
    <property type="entry name" value="TWO-COMPONENT HISTIDINE PROTEIN KINASE"/>
    <property type="match status" value="1"/>
</dbReference>
<feature type="transmembrane region" description="Helical" evidence="16">
    <location>
        <begin position="71"/>
        <end position="94"/>
    </location>
</feature>
<comment type="catalytic activity">
    <reaction evidence="1">
        <text>ATP + protein L-histidine = ADP + protein N-phospho-L-histidine.</text>
        <dbReference type="EC" id="2.7.13.3"/>
    </reaction>
</comment>
<dbReference type="Pfam" id="PF00512">
    <property type="entry name" value="HisKA"/>
    <property type="match status" value="1"/>
</dbReference>
<dbReference type="Proteomes" id="UP000027920">
    <property type="component" value="Unassembled WGS sequence"/>
</dbReference>
<dbReference type="EMBL" id="AMGV01000006">
    <property type="protein sequence ID" value="KEF56273.1"/>
    <property type="molecule type" value="Genomic_DNA"/>
</dbReference>
<dbReference type="HOGENOM" id="CLU_003731_0_0_1"/>
<organism evidence="19 20">
    <name type="scientific">Exophiala aquamarina CBS 119918</name>
    <dbReference type="NCBI Taxonomy" id="1182545"/>
    <lineage>
        <taxon>Eukaryota</taxon>
        <taxon>Fungi</taxon>
        <taxon>Dikarya</taxon>
        <taxon>Ascomycota</taxon>
        <taxon>Pezizomycotina</taxon>
        <taxon>Eurotiomycetes</taxon>
        <taxon>Chaetothyriomycetidae</taxon>
        <taxon>Chaetothyriales</taxon>
        <taxon>Herpotrichiellaceae</taxon>
        <taxon>Exophiala</taxon>
    </lineage>
</organism>
<dbReference type="RefSeq" id="XP_013258863.1">
    <property type="nucleotide sequence ID" value="XM_013403409.1"/>
</dbReference>
<dbReference type="SUPFAM" id="SSF55874">
    <property type="entry name" value="ATPase domain of HSP90 chaperone/DNA topoisomerase II/histidine kinase"/>
    <property type="match status" value="1"/>
</dbReference>
<keyword evidence="7" id="KW-0547">Nucleotide-binding</keyword>
<dbReference type="Gene3D" id="3.30.565.10">
    <property type="entry name" value="Histidine kinase-like ATPase, C-terminal domain"/>
    <property type="match status" value="1"/>
</dbReference>
<evidence type="ECO:0000256" key="16">
    <source>
        <dbReference type="SAM" id="Phobius"/>
    </source>
</evidence>
<comment type="caution">
    <text evidence="19">The sequence shown here is derived from an EMBL/GenBank/DDBJ whole genome shotgun (WGS) entry which is preliminary data.</text>
</comment>
<keyword evidence="4 13" id="KW-0597">Phosphoprotein</keyword>
<dbReference type="PANTHER" id="PTHR43047:SF72">
    <property type="entry name" value="OSMOSENSING HISTIDINE PROTEIN KINASE SLN1"/>
    <property type="match status" value="1"/>
</dbReference>
<feature type="region of interest" description="Disordered" evidence="15">
    <location>
        <begin position="562"/>
        <end position="591"/>
    </location>
</feature>
<dbReference type="SMART" id="SM00448">
    <property type="entry name" value="REC"/>
    <property type="match status" value="1"/>
</dbReference>
<dbReference type="SMART" id="SM00387">
    <property type="entry name" value="HATPase_c"/>
    <property type="match status" value="1"/>
</dbReference>
<name>A0A072PAK4_9EURO</name>
<evidence type="ECO:0000256" key="12">
    <source>
        <dbReference type="ARBA" id="ARBA00023136"/>
    </source>
</evidence>
<sequence length="785" mass="86356">MGDYPAVLKAWSTKNGELNNAGSLMSTHNEEDRHISVGYARIPTDVVDWVVVLGQAYGEVVYPINKLRNTFLICIFSVVGAIILICFPLAHYAVKPIRALKSATENSITTYETYVPSEKSETDTQNSTLDGALLKEKDFSSGVRKKGCKTKSRPRQIRSFQIPQKVAARRHIINDELTDLTSTFNDMADELSIQYTKLEERVKTRTAELEQSRNAARSANEAKTLFIANVSHELRTPLNGIIGMCAVAMQEKDVKRVRQSLKIIYKSSDLLLHLLNDLLTFSRSSYGQRLAIEEGTFRLVDIGSQIVSIFEKQARDANISLRVVFIGIDSPQSRNPDDDPPLEDAIVARQNLSDNLPRVNTNVLATGPADTGPLREIGLKGDKNRILQILMNLVSNSLKFTPARGTVEVRILYRRLVHASAMPEVSYSNRPDSHTEGRKMREAVNGAGPHESSQIGLVFDFEVEDTGPGIPEHLQQEIFKPFVQGDLALSRKHGGTGLGLAICSQLAEMMGGSIVVKSTVDIGSTFTLSIPLRYTKESVPSISGSLAQPPSTKAASVASSVQFDTFSSRSRHPRDVRSTRSEKASVYSQDRDSALDAPRLVGFSQPYLYRRGNGSPLVPIQSVASPLETMDGPNFGASAPALDSPQEAKEPRSSPRPLMSQKPSYSRVLVAEDNSVNQQVILRLLELEKVNNVTIAENGEDALNRVRNTLSPTADDGGDTQPFSLIFMDIQMPKMDGIESTRQIRDLGFKSPIVALTAFDHETNRDACFEAGMNVVIGLQRVESL</sequence>
<evidence type="ECO:0000313" key="20">
    <source>
        <dbReference type="Proteomes" id="UP000027920"/>
    </source>
</evidence>
<dbReference type="GO" id="GO:0005524">
    <property type="term" value="F:ATP binding"/>
    <property type="evidence" value="ECO:0007669"/>
    <property type="project" value="UniProtKB-KW"/>
</dbReference>
<evidence type="ECO:0000256" key="15">
    <source>
        <dbReference type="SAM" id="MobiDB-lite"/>
    </source>
</evidence>